<dbReference type="EMBL" id="CADCTC010000296">
    <property type="protein sequence ID" value="CAA9301603.1"/>
    <property type="molecule type" value="Genomic_DNA"/>
</dbReference>
<protein>
    <submittedName>
        <fullName evidence="2">Uncharacterized protein</fullName>
    </submittedName>
</protein>
<dbReference type="AlphaFoldDB" id="A0A6J4KBU1"/>
<feature type="non-terminal residue" evidence="2">
    <location>
        <position position="42"/>
    </location>
</feature>
<evidence type="ECO:0000313" key="2">
    <source>
        <dbReference type="EMBL" id="CAA9301603.1"/>
    </source>
</evidence>
<sequence length="42" mass="4365">GAAPPPAGRGANRPRVPEQRAGARARTTSSPPARPGRHARRV</sequence>
<organism evidence="2">
    <name type="scientific">uncultured Chloroflexota bacterium</name>
    <dbReference type="NCBI Taxonomy" id="166587"/>
    <lineage>
        <taxon>Bacteria</taxon>
        <taxon>Bacillati</taxon>
        <taxon>Chloroflexota</taxon>
        <taxon>environmental samples</taxon>
    </lineage>
</organism>
<feature type="region of interest" description="Disordered" evidence="1">
    <location>
        <begin position="1"/>
        <end position="42"/>
    </location>
</feature>
<accession>A0A6J4KBU1</accession>
<gene>
    <name evidence="2" type="ORF">AVDCRST_MAG77-5712</name>
</gene>
<reference evidence="2" key="1">
    <citation type="submission" date="2020-02" db="EMBL/GenBank/DDBJ databases">
        <authorList>
            <person name="Meier V. D."/>
        </authorList>
    </citation>
    <scope>NUCLEOTIDE SEQUENCE</scope>
    <source>
        <strain evidence="2">AVDCRST_MAG77</strain>
    </source>
</reference>
<evidence type="ECO:0000256" key="1">
    <source>
        <dbReference type="SAM" id="MobiDB-lite"/>
    </source>
</evidence>
<name>A0A6J4KBU1_9CHLR</name>
<proteinExistence type="predicted"/>
<feature type="non-terminal residue" evidence="2">
    <location>
        <position position="1"/>
    </location>
</feature>